<dbReference type="STRING" id="379508.A5E554"/>
<name>A5E554_LODEL</name>
<keyword evidence="2" id="KW-0732">Signal</keyword>
<dbReference type="AlphaFoldDB" id="A5E554"/>
<evidence type="ECO:0008006" key="5">
    <source>
        <dbReference type="Google" id="ProtNLM"/>
    </source>
</evidence>
<evidence type="ECO:0000256" key="2">
    <source>
        <dbReference type="SAM" id="SignalP"/>
    </source>
</evidence>
<feature type="region of interest" description="Disordered" evidence="1">
    <location>
        <begin position="110"/>
        <end position="133"/>
    </location>
</feature>
<proteinExistence type="predicted"/>
<gene>
    <name evidence="3" type="ORF">LELG_04743</name>
</gene>
<accession>A5E554</accession>
<feature type="signal peptide" evidence="2">
    <location>
        <begin position="1"/>
        <end position="18"/>
    </location>
</feature>
<evidence type="ECO:0000313" key="3">
    <source>
        <dbReference type="EMBL" id="EDK46562.1"/>
    </source>
</evidence>
<dbReference type="HOGENOM" id="CLU_1669693_0_0_1"/>
<dbReference type="VEuPathDB" id="FungiDB:LELG_04743"/>
<evidence type="ECO:0000256" key="1">
    <source>
        <dbReference type="SAM" id="MobiDB-lite"/>
    </source>
</evidence>
<protein>
    <recommendedName>
        <fullName evidence="5">Extracellular membrane protein CFEM domain-containing protein</fullName>
    </recommendedName>
</protein>
<feature type="chain" id="PRO_5002680680" description="Extracellular membrane protein CFEM domain-containing protein" evidence="2">
    <location>
        <begin position="19"/>
        <end position="158"/>
    </location>
</feature>
<dbReference type="InParanoid" id="A5E554"/>
<reference evidence="3 4" key="1">
    <citation type="journal article" date="2009" name="Nature">
        <title>Evolution of pathogenicity and sexual reproduction in eight Candida genomes.</title>
        <authorList>
            <person name="Butler G."/>
            <person name="Rasmussen M.D."/>
            <person name="Lin M.F."/>
            <person name="Santos M.A."/>
            <person name="Sakthikumar S."/>
            <person name="Munro C.A."/>
            <person name="Rheinbay E."/>
            <person name="Grabherr M."/>
            <person name="Forche A."/>
            <person name="Reedy J.L."/>
            <person name="Agrafioti I."/>
            <person name="Arnaud M.B."/>
            <person name="Bates S."/>
            <person name="Brown A.J."/>
            <person name="Brunke S."/>
            <person name="Costanzo M.C."/>
            <person name="Fitzpatrick D.A."/>
            <person name="de Groot P.W."/>
            <person name="Harris D."/>
            <person name="Hoyer L.L."/>
            <person name="Hube B."/>
            <person name="Klis F.M."/>
            <person name="Kodira C."/>
            <person name="Lennard N."/>
            <person name="Logue M.E."/>
            <person name="Martin R."/>
            <person name="Neiman A.M."/>
            <person name="Nikolaou E."/>
            <person name="Quail M.A."/>
            <person name="Quinn J."/>
            <person name="Santos M.C."/>
            <person name="Schmitzberger F.F."/>
            <person name="Sherlock G."/>
            <person name="Shah P."/>
            <person name="Silverstein K.A."/>
            <person name="Skrzypek M.S."/>
            <person name="Soll D."/>
            <person name="Staggs R."/>
            <person name="Stansfield I."/>
            <person name="Stumpf M.P."/>
            <person name="Sudbery P.E."/>
            <person name="Srikantha T."/>
            <person name="Zeng Q."/>
            <person name="Berman J."/>
            <person name="Berriman M."/>
            <person name="Heitman J."/>
            <person name="Gow N.A."/>
            <person name="Lorenz M.C."/>
            <person name="Birren B.W."/>
            <person name="Kellis M."/>
            <person name="Cuomo C.A."/>
        </authorList>
    </citation>
    <scope>NUCLEOTIDE SEQUENCE [LARGE SCALE GENOMIC DNA]</scope>
    <source>
        <strain evidence="4">ATCC 11503 / BCRC 21390 / CBS 2605 / JCM 1781 / NBRC 1676 / NRRL YB-4239</strain>
    </source>
</reference>
<sequence>MNFNFIITLLTFTVVVFAVNKDIVFKNFHSALSSSCLSDVCVNASEEQVSNCGQNADYSVFPCICALSDGYYENLSKCVDKCPELQNVLDGYNSSPEALKAIYCEEELTNSSSGSTTSDSVDSNSSSTSGSTSAGKKIEIMGVWFTLSSIIFALAAFV</sequence>
<evidence type="ECO:0000313" key="4">
    <source>
        <dbReference type="Proteomes" id="UP000001996"/>
    </source>
</evidence>
<dbReference type="EMBL" id="CH981530">
    <property type="protein sequence ID" value="EDK46562.1"/>
    <property type="molecule type" value="Genomic_DNA"/>
</dbReference>
<organism evidence="3 4">
    <name type="scientific">Lodderomyces elongisporus (strain ATCC 11503 / CBS 2605 / JCM 1781 / NBRC 1676 / NRRL YB-4239)</name>
    <name type="common">Yeast</name>
    <name type="synonym">Saccharomyces elongisporus</name>
    <dbReference type="NCBI Taxonomy" id="379508"/>
    <lineage>
        <taxon>Eukaryota</taxon>
        <taxon>Fungi</taxon>
        <taxon>Dikarya</taxon>
        <taxon>Ascomycota</taxon>
        <taxon>Saccharomycotina</taxon>
        <taxon>Pichiomycetes</taxon>
        <taxon>Debaryomycetaceae</taxon>
        <taxon>Candida/Lodderomyces clade</taxon>
        <taxon>Lodderomyces</taxon>
    </lineage>
</organism>
<keyword evidence="4" id="KW-1185">Reference proteome</keyword>
<dbReference type="Proteomes" id="UP000001996">
    <property type="component" value="Unassembled WGS sequence"/>
</dbReference>